<proteinExistence type="predicted"/>
<reference evidence="2" key="1">
    <citation type="submission" date="2021-02" db="EMBL/GenBank/DDBJ databases">
        <authorList>
            <person name="Dougan E. K."/>
            <person name="Rhodes N."/>
            <person name="Thang M."/>
            <person name="Chan C."/>
        </authorList>
    </citation>
    <scope>NUCLEOTIDE SEQUENCE</scope>
</reference>
<organism evidence="2 3">
    <name type="scientific">Polarella glacialis</name>
    <name type="common">Dinoflagellate</name>
    <dbReference type="NCBI Taxonomy" id="89957"/>
    <lineage>
        <taxon>Eukaryota</taxon>
        <taxon>Sar</taxon>
        <taxon>Alveolata</taxon>
        <taxon>Dinophyceae</taxon>
        <taxon>Suessiales</taxon>
        <taxon>Suessiaceae</taxon>
        <taxon>Polarella</taxon>
    </lineage>
</organism>
<comment type="caution">
    <text evidence="2">The sequence shown here is derived from an EMBL/GenBank/DDBJ whole genome shotgun (WGS) entry which is preliminary data.</text>
</comment>
<evidence type="ECO:0000313" key="2">
    <source>
        <dbReference type="EMBL" id="CAE8714251.1"/>
    </source>
</evidence>
<sequence>ELQWTVGEESDPEIALPTATAARVGLRSAGGETHGTRVPGAGDSTATCGRGAAREEETEETEAIGRGEGGTPIAAGTGETIVALTAAAGAREAARVT</sequence>
<feature type="non-terminal residue" evidence="2">
    <location>
        <position position="1"/>
    </location>
</feature>
<dbReference type="AlphaFoldDB" id="A0A813KST4"/>
<dbReference type="Proteomes" id="UP000626109">
    <property type="component" value="Unassembled WGS sequence"/>
</dbReference>
<protein>
    <submittedName>
        <fullName evidence="2">Uncharacterized protein</fullName>
    </submittedName>
</protein>
<dbReference type="EMBL" id="CAJNNW010032606">
    <property type="protein sequence ID" value="CAE8714251.1"/>
    <property type="molecule type" value="Genomic_DNA"/>
</dbReference>
<feature type="non-terminal residue" evidence="2">
    <location>
        <position position="97"/>
    </location>
</feature>
<accession>A0A813KST4</accession>
<evidence type="ECO:0000256" key="1">
    <source>
        <dbReference type="SAM" id="MobiDB-lite"/>
    </source>
</evidence>
<evidence type="ECO:0000313" key="3">
    <source>
        <dbReference type="Proteomes" id="UP000626109"/>
    </source>
</evidence>
<gene>
    <name evidence="2" type="ORF">PGLA2088_LOCUS37905</name>
</gene>
<feature type="region of interest" description="Disordered" evidence="1">
    <location>
        <begin position="28"/>
        <end position="75"/>
    </location>
</feature>
<name>A0A813KST4_POLGL</name>